<keyword evidence="4" id="KW-1185">Reference proteome</keyword>
<evidence type="ECO:0000256" key="2">
    <source>
        <dbReference type="SAM" id="SignalP"/>
    </source>
</evidence>
<comment type="caution">
    <text evidence="3">The sequence shown here is derived from an EMBL/GenBank/DDBJ whole genome shotgun (WGS) entry which is preliminary data.</text>
</comment>
<organism evidence="3 4">
    <name type="scientific">Mucilaginibacter conchicola</name>
    <dbReference type="NCBI Taxonomy" id="2303333"/>
    <lineage>
        <taxon>Bacteria</taxon>
        <taxon>Pseudomonadati</taxon>
        <taxon>Bacteroidota</taxon>
        <taxon>Sphingobacteriia</taxon>
        <taxon>Sphingobacteriales</taxon>
        <taxon>Sphingobacteriaceae</taxon>
        <taxon>Mucilaginibacter</taxon>
    </lineage>
</organism>
<evidence type="ECO:0000313" key="4">
    <source>
        <dbReference type="Proteomes" id="UP000264217"/>
    </source>
</evidence>
<dbReference type="OrthoDB" id="670350at2"/>
<name>A0A372NQE5_9SPHI</name>
<dbReference type="Proteomes" id="UP000264217">
    <property type="component" value="Unassembled WGS sequence"/>
</dbReference>
<feature type="signal peptide" evidence="2">
    <location>
        <begin position="1"/>
        <end position="19"/>
    </location>
</feature>
<feature type="chain" id="PRO_5016935828" description="DUF4019 domain-containing protein" evidence="2">
    <location>
        <begin position="20"/>
        <end position="172"/>
    </location>
</feature>
<dbReference type="RefSeq" id="WP_117392799.1">
    <property type="nucleotide sequence ID" value="NZ_QWDC01000003.1"/>
</dbReference>
<gene>
    <name evidence="3" type="ORF">D0C36_16635</name>
</gene>
<evidence type="ECO:0008006" key="5">
    <source>
        <dbReference type="Google" id="ProtNLM"/>
    </source>
</evidence>
<reference evidence="3 4" key="1">
    <citation type="submission" date="2018-08" db="EMBL/GenBank/DDBJ databases">
        <title>Mucilaginibacter sp. MYSH2.</title>
        <authorList>
            <person name="Seo T."/>
        </authorList>
    </citation>
    <scope>NUCLEOTIDE SEQUENCE [LARGE SCALE GENOMIC DNA]</scope>
    <source>
        <strain evidence="3 4">MYSH2</strain>
    </source>
</reference>
<dbReference type="AlphaFoldDB" id="A0A372NQE5"/>
<evidence type="ECO:0000313" key="3">
    <source>
        <dbReference type="EMBL" id="RFZ90595.1"/>
    </source>
</evidence>
<feature type="region of interest" description="Disordered" evidence="1">
    <location>
        <begin position="152"/>
        <end position="172"/>
    </location>
</feature>
<dbReference type="EMBL" id="QWDC01000003">
    <property type="protein sequence ID" value="RFZ90595.1"/>
    <property type="molecule type" value="Genomic_DNA"/>
</dbReference>
<proteinExistence type="predicted"/>
<evidence type="ECO:0000256" key="1">
    <source>
        <dbReference type="SAM" id="MobiDB-lite"/>
    </source>
</evidence>
<keyword evidence="2" id="KW-0732">Signal</keyword>
<accession>A0A372NQE5</accession>
<protein>
    <recommendedName>
        <fullName evidence="5">DUF4019 domain-containing protein</fullName>
    </recommendedName>
</protein>
<sequence length="172" mass="19196">MMRLCCLCAIIFFSVVARAQDTAVVKRLANRFAKATFNGDAKTVLDFSYPALIKLSGGREAMEKMITERIAELKGRGVMKFDGWVNSPGPFYTAGNQIHVLFPETVVMRMINGRYISHSYLLGISEDNGKSWTFMDVGNMPANVLQRLLPQTDPAMKIPPPTQPSFFPDQSQ</sequence>